<name>A0AAW6QU32_9GAMM</name>
<comment type="caution">
    <text evidence="7">The sequence shown here is derived from an EMBL/GenBank/DDBJ whole genome shotgun (WGS) entry which is preliminary data.</text>
</comment>
<comment type="similarity">
    <text evidence="3">Belongs to the bacterial flagellin family.</text>
</comment>
<accession>A0AAW6QU32</accession>
<reference evidence="7" key="1">
    <citation type="journal article" date="2019" name="Int J Environ Res Public Health">
        <title>Characterization of Chromosome-Mediated BlaOXA-894 in Shewanella xiamenensis Isolated from Pig Wastewater.</title>
        <authorList>
            <person name="Zou H."/>
            <person name="Zhou Z."/>
            <person name="Xia H."/>
            <person name="Zhao Q."/>
            <person name="Li X."/>
        </authorList>
    </citation>
    <scope>NUCLEOTIDE SEQUENCE</scope>
    <source>
        <strain evidence="7">2015oxa</strain>
    </source>
</reference>
<evidence type="ECO:0000256" key="1">
    <source>
        <dbReference type="ARBA" id="ARBA00004365"/>
    </source>
</evidence>
<dbReference type="RefSeq" id="WP_279254742.1">
    <property type="nucleotide sequence ID" value="NZ_SUNE01000002.1"/>
</dbReference>
<organism evidence="7">
    <name type="scientific">Shewanella xiamenensis</name>
    <dbReference type="NCBI Taxonomy" id="332186"/>
    <lineage>
        <taxon>Bacteria</taxon>
        <taxon>Pseudomonadati</taxon>
        <taxon>Pseudomonadota</taxon>
        <taxon>Gammaproteobacteria</taxon>
        <taxon>Alteromonadales</taxon>
        <taxon>Shewanellaceae</taxon>
        <taxon>Shewanella</taxon>
    </lineage>
</organism>
<dbReference type="PANTHER" id="PTHR42792">
    <property type="entry name" value="FLAGELLIN"/>
    <property type="match status" value="1"/>
</dbReference>
<sequence>MRLSTAQLFNQSITSVLQKQTATSKILEQLSTGKKVNTSGDDPVAALGIDNLNQRNALVDQFMKNIDYANNRLAVTESKLGSAEDLTGSIREQLMRAVNGTLSDSERQMIADEMKDSLEELLSIANSKDESGNYLFSGFSTDKQPFSFDNSTPPKIVYSGDSGVRDSLVQSGVAIGTNIPGDLAFMKAPNGLGDYSVNYLASQQGGFNVDTAKIADQATYVADTYTFNFSDNGSGGVNLQVLDSANNPVANVANFDATTPVSFNGIEVKIDGKPSAGDSFSMEPQVEVSIFDTISNAIALIEDPNAANSPQGKSQLAQLLNNIDSGVNQMSSARSVAGNGLKTVERYKDTHTEEKVVNTSALSLLEDLDYASAITEFEKQQLALNAVSNVFSKVGSVSLFDFI</sequence>
<evidence type="ECO:0000256" key="5">
    <source>
        <dbReference type="ARBA" id="ARBA00023143"/>
    </source>
</evidence>
<evidence type="ECO:0000259" key="6">
    <source>
        <dbReference type="Pfam" id="PF00669"/>
    </source>
</evidence>
<comment type="subcellular location">
    <subcellularLocation>
        <location evidence="1">Bacterial flagellum</location>
    </subcellularLocation>
    <subcellularLocation>
        <location evidence="2">Secreted</location>
    </subcellularLocation>
</comment>
<dbReference type="PANTHER" id="PTHR42792:SF1">
    <property type="entry name" value="FLAGELLAR HOOK-ASSOCIATED PROTEIN 3"/>
    <property type="match status" value="1"/>
</dbReference>
<evidence type="ECO:0000313" key="7">
    <source>
        <dbReference type="EMBL" id="MDG5899171.1"/>
    </source>
</evidence>
<proteinExistence type="inferred from homology"/>
<dbReference type="Pfam" id="PF00669">
    <property type="entry name" value="Flagellin_N"/>
    <property type="match status" value="1"/>
</dbReference>
<evidence type="ECO:0000256" key="3">
    <source>
        <dbReference type="ARBA" id="ARBA00005709"/>
    </source>
</evidence>
<dbReference type="GO" id="GO:0071973">
    <property type="term" value="P:bacterial-type flagellum-dependent cell motility"/>
    <property type="evidence" value="ECO:0007669"/>
    <property type="project" value="InterPro"/>
</dbReference>
<gene>
    <name evidence="7" type="primary">flgL</name>
    <name evidence="7" type="ORF">E2650_04490</name>
</gene>
<dbReference type="SUPFAM" id="SSF64518">
    <property type="entry name" value="Phase 1 flagellin"/>
    <property type="match status" value="1"/>
</dbReference>
<keyword evidence="7" id="KW-0282">Flagellum</keyword>
<dbReference type="GO" id="GO:0009424">
    <property type="term" value="C:bacterial-type flagellum hook"/>
    <property type="evidence" value="ECO:0007669"/>
    <property type="project" value="InterPro"/>
</dbReference>
<dbReference type="GO" id="GO:0005576">
    <property type="term" value="C:extracellular region"/>
    <property type="evidence" value="ECO:0007669"/>
    <property type="project" value="UniProtKB-SubCell"/>
</dbReference>
<dbReference type="NCBIfam" id="TIGR02550">
    <property type="entry name" value="flagell_flgL"/>
    <property type="match status" value="1"/>
</dbReference>
<keyword evidence="5" id="KW-0975">Bacterial flagellum</keyword>
<dbReference type="InterPro" id="IPR013384">
    <property type="entry name" value="Flagell_FlgL"/>
</dbReference>
<dbReference type="Gene3D" id="1.20.1330.10">
    <property type="entry name" value="f41 fragment of flagellin, N-terminal domain"/>
    <property type="match status" value="1"/>
</dbReference>
<dbReference type="Proteomes" id="UP001152518">
    <property type="component" value="Unassembled WGS sequence"/>
</dbReference>
<dbReference type="AlphaFoldDB" id="A0AAW6QU32"/>
<dbReference type="GO" id="GO:0005198">
    <property type="term" value="F:structural molecule activity"/>
    <property type="evidence" value="ECO:0007669"/>
    <property type="project" value="InterPro"/>
</dbReference>
<keyword evidence="4" id="KW-0964">Secreted</keyword>
<protein>
    <submittedName>
        <fullName evidence="7">Flagellar hook-associated protein FlgL</fullName>
    </submittedName>
</protein>
<dbReference type="InterPro" id="IPR001492">
    <property type="entry name" value="Flagellin"/>
</dbReference>
<feature type="domain" description="Flagellin N-terminal" evidence="6">
    <location>
        <begin position="4"/>
        <end position="140"/>
    </location>
</feature>
<keyword evidence="7" id="KW-0969">Cilium</keyword>
<evidence type="ECO:0000256" key="2">
    <source>
        <dbReference type="ARBA" id="ARBA00004613"/>
    </source>
</evidence>
<dbReference type="EMBL" id="SUNE01000002">
    <property type="protein sequence ID" value="MDG5899171.1"/>
    <property type="molecule type" value="Genomic_DNA"/>
</dbReference>
<dbReference type="InterPro" id="IPR001029">
    <property type="entry name" value="Flagellin_N"/>
</dbReference>
<evidence type="ECO:0000256" key="4">
    <source>
        <dbReference type="ARBA" id="ARBA00022525"/>
    </source>
</evidence>
<reference evidence="7" key="2">
    <citation type="submission" date="2019-04" db="EMBL/GenBank/DDBJ databases">
        <authorList>
            <person name="Zou H."/>
        </authorList>
    </citation>
    <scope>NUCLEOTIDE SEQUENCE</scope>
    <source>
        <strain evidence="7">2015oxa</strain>
    </source>
</reference>
<keyword evidence="7" id="KW-0966">Cell projection</keyword>